<dbReference type="SUPFAM" id="SSF52058">
    <property type="entry name" value="L domain-like"/>
    <property type="match status" value="1"/>
</dbReference>
<dbReference type="Pfam" id="PF13855">
    <property type="entry name" value="LRR_8"/>
    <property type="match status" value="1"/>
</dbReference>
<dbReference type="PANTHER" id="PTHR48009">
    <property type="entry name" value="LEUCINE-RICH REPEAT (LRR) FAMILY PROTEIN"/>
    <property type="match status" value="1"/>
</dbReference>
<comment type="caution">
    <text evidence="7">The sequence shown here is derived from an EMBL/GenBank/DDBJ whole genome shotgun (WGS) entry which is preliminary data.</text>
</comment>
<dbReference type="PANTHER" id="PTHR48009:SF4">
    <property type="entry name" value="LEUCINE-RICH REPEAT (LRR) FAMILY PROTEIN"/>
    <property type="match status" value="1"/>
</dbReference>
<gene>
    <name evidence="7" type="ORF">LIER_27249</name>
</gene>
<sequence>MEEITILKTFNINLDGAEPIRRRNLLRNKRRKLNELNENESSLDDMPRGEMIDDDVDFSTNNLTGNVPLTIGNLKNVEQIELYQNSLSGELPDTFSGLRKLRMLDACQNTAGKIPESLAALHLESLNLNDNFLEGEIPGILAYNQ</sequence>
<name>A0AAV3REM1_LITER</name>
<keyword evidence="4" id="KW-0677">Repeat</keyword>
<evidence type="ECO:0000313" key="8">
    <source>
        <dbReference type="Proteomes" id="UP001454036"/>
    </source>
</evidence>
<accession>A0AAV3REM1</accession>
<keyword evidence="2" id="KW-0433">Leucine-rich repeat</keyword>
<dbReference type="EMBL" id="BAABME010008718">
    <property type="protein sequence ID" value="GAA0173683.1"/>
    <property type="molecule type" value="Genomic_DNA"/>
</dbReference>
<dbReference type="GO" id="GO:0016020">
    <property type="term" value="C:membrane"/>
    <property type="evidence" value="ECO:0007669"/>
    <property type="project" value="UniProtKB-SubCell"/>
</dbReference>
<dbReference type="InterPro" id="IPR001611">
    <property type="entry name" value="Leu-rich_rpt"/>
</dbReference>
<evidence type="ECO:0000313" key="7">
    <source>
        <dbReference type="EMBL" id="GAA0173683.1"/>
    </source>
</evidence>
<dbReference type="Gene3D" id="3.80.10.10">
    <property type="entry name" value="Ribonuclease Inhibitor"/>
    <property type="match status" value="1"/>
</dbReference>
<evidence type="ECO:0000256" key="5">
    <source>
        <dbReference type="ARBA" id="ARBA00023136"/>
    </source>
</evidence>
<evidence type="ECO:0000256" key="1">
    <source>
        <dbReference type="ARBA" id="ARBA00004370"/>
    </source>
</evidence>
<keyword evidence="8" id="KW-1185">Reference proteome</keyword>
<keyword evidence="5" id="KW-0472">Membrane</keyword>
<evidence type="ECO:0000256" key="4">
    <source>
        <dbReference type="ARBA" id="ARBA00022737"/>
    </source>
</evidence>
<dbReference type="AlphaFoldDB" id="A0AAV3REM1"/>
<proteinExistence type="predicted"/>
<keyword evidence="3" id="KW-0732">Signal</keyword>
<dbReference type="InterPro" id="IPR053213">
    <property type="entry name" value="RLP29"/>
</dbReference>
<comment type="subcellular location">
    <subcellularLocation>
        <location evidence="1">Membrane</location>
    </subcellularLocation>
</comment>
<reference evidence="7 8" key="1">
    <citation type="submission" date="2024-01" db="EMBL/GenBank/DDBJ databases">
        <title>The complete chloroplast genome sequence of Lithospermum erythrorhizon: insights into the phylogenetic relationship among Boraginaceae species and the maternal lineages of purple gromwells.</title>
        <authorList>
            <person name="Okada T."/>
            <person name="Watanabe K."/>
        </authorList>
    </citation>
    <scope>NUCLEOTIDE SEQUENCE [LARGE SCALE GENOMIC DNA]</scope>
</reference>
<evidence type="ECO:0000256" key="2">
    <source>
        <dbReference type="ARBA" id="ARBA00022614"/>
    </source>
</evidence>
<dbReference type="Proteomes" id="UP001454036">
    <property type="component" value="Unassembled WGS sequence"/>
</dbReference>
<dbReference type="Pfam" id="PF00560">
    <property type="entry name" value="LRR_1"/>
    <property type="match status" value="1"/>
</dbReference>
<dbReference type="FunFam" id="3.80.10.10:FF:000041">
    <property type="entry name" value="LRR receptor-like serine/threonine-protein kinase ERECTA"/>
    <property type="match status" value="1"/>
</dbReference>
<keyword evidence="6" id="KW-0325">Glycoprotein</keyword>
<dbReference type="InterPro" id="IPR032675">
    <property type="entry name" value="LRR_dom_sf"/>
</dbReference>
<evidence type="ECO:0000256" key="6">
    <source>
        <dbReference type="ARBA" id="ARBA00023180"/>
    </source>
</evidence>
<protein>
    <submittedName>
        <fullName evidence="7">Uncharacterized protein</fullName>
    </submittedName>
</protein>
<evidence type="ECO:0000256" key="3">
    <source>
        <dbReference type="ARBA" id="ARBA00022729"/>
    </source>
</evidence>
<organism evidence="7 8">
    <name type="scientific">Lithospermum erythrorhizon</name>
    <name type="common">Purple gromwell</name>
    <name type="synonym">Lithospermum officinale var. erythrorhizon</name>
    <dbReference type="NCBI Taxonomy" id="34254"/>
    <lineage>
        <taxon>Eukaryota</taxon>
        <taxon>Viridiplantae</taxon>
        <taxon>Streptophyta</taxon>
        <taxon>Embryophyta</taxon>
        <taxon>Tracheophyta</taxon>
        <taxon>Spermatophyta</taxon>
        <taxon>Magnoliopsida</taxon>
        <taxon>eudicotyledons</taxon>
        <taxon>Gunneridae</taxon>
        <taxon>Pentapetalae</taxon>
        <taxon>asterids</taxon>
        <taxon>lamiids</taxon>
        <taxon>Boraginales</taxon>
        <taxon>Boraginaceae</taxon>
        <taxon>Boraginoideae</taxon>
        <taxon>Lithospermeae</taxon>
        <taxon>Lithospermum</taxon>
    </lineage>
</organism>